<reference evidence="2" key="2">
    <citation type="journal article" date="2024" name="Plant">
        <title>Genomic evolution and insights into agronomic trait innovations of Sesamum species.</title>
        <authorList>
            <person name="Miao H."/>
            <person name="Wang L."/>
            <person name="Qu L."/>
            <person name="Liu H."/>
            <person name="Sun Y."/>
            <person name="Le M."/>
            <person name="Wang Q."/>
            <person name="Wei S."/>
            <person name="Zheng Y."/>
            <person name="Lin W."/>
            <person name="Duan Y."/>
            <person name="Cao H."/>
            <person name="Xiong S."/>
            <person name="Wang X."/>
            <person name="Wei L."/>
            <person name="Li C."/>
            <person name="Ma Q."/>
            <person name="Ju M."/>
            <person name="Zhao R."/>
            <person name="Li G."/>
            <person name="Mu C."/>
            <person name="Tian Q."/>
            <person name="Mei H."/>
            <person name="Zhang T."/>
            <person name="Gao T."/>
            <person name="Zhang H."/>
        </authorList>
    </citation>
    <scope>NUCLEOTIDE SEQUENCE</scope>
    <source>
        <strain evidence="2">3651</strain>
    </source>
</reference>
<evidence type="ECO:0000256" key="1">
    <source>
        <dbReference type="SAM" id="MobiDB-lite"/>
    </source>
</evidence>
<reference evidence="2" key="1">
    <citation type="submission" date="2020-06" db="EMBL/GenBank/DDBJ databases">
        <authorList>
            <person name="Li T."/>
            <person name="Hu X."/>
            <person name="Zhang T."/>
            <person name="Song X."/>
            <person name="Zhang H."/>
            <person name="Dai N."/>
            <person name="Sheng W."/>
            <person name="Hou X."/>
            <person name="Wei L."/>
        </authorList>
    </citation>
    <scope>NUCLEOTIDE SEQUENCE</scope>
    <source>
        <strain evidence="2">3651</strain>
        <tissue evidence="2">Leaf</tissue>
    </source>
</reference>
<name>A0AAE1XLN1_9LAMI</name>
<protein>
    <submittedName>
        <fullName evidence="2">Uncharacterized protein</fullName>
    </submittedName>
</protein>
<dbReference type="PANTHER" id="PTHR38390:SF2">
    <property type="entry name" value="OS01G0103900 PROTEIN"/>
    <property type="match status" value="1"/>
</dbReference>
<dbReference type="PANTHER" id="PTHR38390">
    <property type="entry name" value="OS01G0103900 PROTEIN"/>
    <property type="match status" value="1"/>
</dbReference>
<dbReference type="AlphaFoldDB" id="A0AAE1XLN1"/>
<dbReference type="EMBL" id="JACGWO010000012">
    <property type="protein sequence ID" value="KAK4414054.1"/>
    <property type="molecule type" value="Genomic_DNA"/>
</dbReference>
<evidence type="ECO:0000313" key="3">
    <source>
        <dbReference type="Proteomes" id="UP001293254"/>
    </source>
</evidence>
<accession>A0AAE1XLN1</accession>
<proteinExistence type="predicted"/>
<dbReference type="Proteomes" id="UP001293254">
    <property type="component" value="Unassembled WGS sequence"/>
</dbReference>
<gene>
    <name evidence="2" type="ORF">Salat_2818200</name>
</gene>
<sequence>MVLLCFVLDLRSLSPPVLRDLKQSLLQLANYYAVSCQKINNSSDSTHSISKPLLDRIGVCYVLRNRTSCSDELKIAYNPHGNFNLRDLHHALNNLPADAFLPEYNDSVCEYKDLKLADVLSEKTIYTWGDHDKNVARKVIFISSYLVGTLDSVTMNALMDAADKRVSMEFILLEQTSSYLGDFTENINHFVKQIGSLKNCSFQTCLPNLQVLHGLAKRWFQELKDDMEEPLQAQFIFKTNLISTLNQISCNLRTAVNPIVDEFIFCQTCRCHGIPLDHASVNQTKRSSSCPVTNDDLGALDIIENSVRVGEQTTLYLPSFRGSPKLKQVSSPINFIVIQRTNLGSLSEGLIMGPTYFVTPSTLHDSDENDKSEQNKQLFQVVCSVLNSLDQGLVCSSSCNIETAMEISFRCYYILLPSDKGLMLLRRLSASEEVLPIPDVSQFISSVAIQEIENTVQASLLKLCDCIKVQRRKFFSLIIAQAELEVSDYNPVQHERGLHQKLNLLVKESLQFGAILPKSKEGTSSSNSNLRSPEAQAAGRVVVPVDELPHFDPKPEEKKTSPCLAEEWEQLVITELKGIHSPTCISNLKLDQLVTSPSQSNRQVDEKTSRILERLELPRQLKRKAVSPTLSTTLSAPAKKPLIPYQPTDSADQGPVLSQPIKPNFQRTKKGRDSKAKIL</sequence>
<evidence type="ECO:0000313" key="2">
    <source>
        <dbReference type="EMBL" id="KAK4414054.1"/>
    </source>
</evidence>
<organism evidence="2 3">
    <name type="scientific">Sesamum alatum</name>
    <dbReference type="NCBI Taxonomy" id="300844"/>
    <lineage>
        <taxon>Eukaryota</taxon>
        <taxon>Viridiplantae</taxon>
        <taxon>Streptophyta</taxon>
        <taxon>Embryophyta</taxon>
        <taxon>Tracheophyta</taxon>
        <taxon>Spermatophyta</taxon>
        <taxon>Magnoliopsida</taxon>
        <taxon>eudicotyledons</taxon>
        <taxon>Gunneridae</taxon>
        <taxon>Pentapetalae</taxon>
        <taxon>asterids</taxon>
        <taxon>lamiids</taxon>
        <taxon>Lamiales</taxon>
        <taxon>Pedaliaceae</taxon>
        <taxon>Sesamum</taxon>
    </lineage>
</organism>
<keyword evidence="3" id="KW-1185">Reference proteome</keyword>
<feature type="region of interest" description="Disordered" evidence="1">
    <location>
        <begin position="623"/>
        <end position="679"/>
    </location>
</feature>
<comment type="caution">
    <text evidence="2">The sequence shown here is derived from an EMBL/GenBank/DDBJ whole genome shotgun (WGS) entry which is preliminary data.</text>
</comment>